<accession>A0A426FIC0</accession>
<dbReference type="Gene3D" id="2.40.160.90">
    <property type="match status" value="1"/>
</dbReference>
<dbReference type="AlphaFoldDB" id="A0A426FIC0"/>
<dbReference type="Proteomes" id="UP000276010">
    <property type="component" value="Unassembled WGS sequence"/>
</dbReference>
<feature type="region of interest" description="Disordered" evidence="1">
    <location>
        <begin position="22"/>
        <end position="64"/>
    </location>
</feature>
<evidence type="ECO:0000256" key="2">
    <source>
        <dbReference type="SAM" id="SignalP"/>
    </source>
</evidence>
<dbReference type="RefSeq" id="WP_125134641.1">
    <property type="nucleotide sequence ID" value="NZ_CP146202.1"/>
</dbReference>
<dbReference type="InterPro" id="IPR011250">
    <property type="entry name" value="OMP/PagP_B-barrel"/>
</dbReference>
<feature type="compositionally biased region" description="Polar residues" evidence="1">
    <location>
        <begin position="32"/>
        <end position="64"/>
    </location>
</feature>
<reference evidence="4 5" key="1">
    <citation type="submission" date="2018-11" db="EMBL/GenBank/DDBJ databases">
        <title>Whole genome sequence of Bibersteinia trehalosi strain OADDL-BT1 an multidrug resistant pathogen isolate.</title>
        <authorList>
            <person name="Couger M."/>
            <person name="Ramachandran A."/>
        </authorList>
    </citation>
    <scope>NUCLEOTIDE SEQUENCE [LARGE SCALE GENOMIC DNA]</scope>
    <source>
        <strain evidence="4 5">OADDL-BT1</strain>
    </source>
</reference>
<dbReference type="InterPro" id="IPR054843">
    <property type="entry name" value="Slam_hemophilin_C"/>
</dbReference>
<dbReference type="NCBIfam" id="NF041636">
    <property type="entry name" value="slam_lipo"/>
    <property type="match status" value="1"/>
</dbReference>
<dbReference type="PROSITE" id="PS51257">
    <property type="entry name" value="PROKAR_LIPOPROTEIN"/>
    <property type="match status" value="1"/>
</dbReference>
<protein>
    <submittedName>
        <fullName evidence="4">Transferrin-binding protein 2</fullName>
    </submittedName>
</protein>
<evidence type="ECO:0000313" key="4">
    <source>
        <dbReference type="EMBL" id="RRN04607.1"/>
    </source>
</evidence>
<organism evidence="4 5">
    <name type="scientific">Bibersteinia trehalosi</name>
    <name type="common">Pasteurella trehalosi</name>
    <dbReference type="NCBI Taxonomy" id="47735"/>
    <lineage>
        <taxon>Bacteria</taxon>
        <taxon>Pseudomonadati</taxon>
        <taxon>Pseudomonadota</taxon>
        <taxon>Gammaproteobacteria</taxon>
        <taxon>Pasteurellales</taxon>
        <taxon>Pasteurellaceae</taxon>
        <taxon>Bibersteinia</taxon>
    </lineage>
</organism>
<dbReference type="InterPro" id="IPR001677">
    <property type="entry name" value="TbpB_B_D"/>
</dbReference>
<dbReference type="Pfam" id="PF01298">
    <property type="entry name" value="TbpB_B_D"/>
    <property type="match status" value="1"/>
</dbReference>
<evidence type="ECO:0000256" key="1">
    <source>
        <dbReference type="SAM" id="MobiDB-lite"/>
    </source>
</evidence>
<keyword evidence="2" id="KW-0732">Signal</keyword>
<comment type="caution">
    <text evidence="4">The sequence shown here is derived from an EMBL/GenBank/DDBJ whole genome shotgun (WGS) entry which is preliminary data.</text>
</comment>
<name>A0A426FIC0_BIBTR</name>
<evidence type="ECO:0000313" key="5">
    <source>
        <dbReference type="Proteomes" id="UP000276010"/>
    </source>
</evidence>
<feature type="domain" description="Transferrin-binding protein B C-lobe/N-lobe beta-barrel" evidence="3">
    <location>
        <begin position="159"/>
        <end position="276"/>
    </location>
</feature>
<dbReference type="SUPFAM" id="SSF56925">
    <property type="entry name" value="OMPA-like"/>
    <property type="match status" value="1"/>
</dbReference>
<evidence type="ECO:0000259" key="3">
    <source>
        <dbReference type="Pfam" id="PF01298"/>
    </source>
</evidence>
<proteinExistence type="predicted"/>
<gene>
    <name evidence="4" type="ORF">EIM44_03975</name>
</gene>
<sequence>MKHTAKLALTILASLTITACSSSGGGDGGSNAPATNTSTPVTQPATATNKPVSSTPAATNNSNTVESGAAYRVDGDDHFHNVTRLSLNDNTKNLEQIVVDGQTIRISQPNIYSGGWTRINDDYAVCCGKYSDVRFGYSEHPYIDDRDYVFYNGNVTKTMPTSGIASYKGDFVAIFNDDYYPTLDHRFHDDEIFGSATFNVDFAKKTLSGKLENAGISPINVNATISGNSFNGSASSNSFNTKANLEGKFYGENAKELGGAFFDNEKTWGGAFGAAK</sequence>
<dbReference type="EMBL" id="RRUC01000015">
    <property type="protein sequence ID" value="RRN04607.1"/>
    <property type="molecule type" value="Genomic_DNA"/>
</dbReference>
<feature type="chain" id="PRO_5019455487" evidence="2">
    <location>
        <begin position="20"/>
        <end position="276"/>
    </location>
</feature>
<feature type="signal peptide" evidence="2">
    <location>
        <begin position="1"/>
        <end position="19"/>
    </location>
</feature>